<dbReference type="PANTHER" id="PTHR33392">
    <property type="entry name" value="POLYISOPRENYL-TEICHOIC ACID--PEPTIDOGLYCAN TEICHOIC ACID TRANSFERASE TAGU"/>
    <property type="match status" value="1"/>
</dbReference>
<dbReference type="NCBIfam" id="TIGR00350">
    <property type="entry name" value="lytR_cpsA_psr"/>
    <property type="match status" value="1"/>
</dbReference>
<feature type="compositionally biased region" description="Low complexity" evidence="2">
    <location>
        <begin position="63"/>
        <end position="102"/>
    </location>
</feature>
<dbReference type="AlphaFoldDB" id="A0ABD5ED13"/>
<dbReference type="Proteomes" id="UP001183607">
    <property type="component" value="Unassembled WGS sequence"/>
</dbReference>
<dbReference type="InterPro" id="IPR027381">
    <property type="entry name" value="LytR/CpsA/Psr_C"/>
</dbReference>
<protein>
    <submittedName>
        <fullName evidence="6">LCP family protein</fullName>
    </submittedName>
</protein>
<feature type="region of interest" description="Disordered" evidence="2">
    <location>
        <begin position="507"/>
        <end position="529"/>
    </location>
</feature>
<evidence type="ECO:0000259" key="5">
    <source>
        <dbReference type="Pfam" id="PF13399"/>
    </source>
</evidence>
<evidence type="ECO:0000313" key="6">
    <source>
        <dbReference type="EMBL" id="MDT0418543.1"/>
    </source>
</evidence>
<comment type="caution">
    <text evidence="6">The sequence shown here is derived from an EMBL/GenBank/DDBJ whole genome shotgun (WGS) entry which is preliminary data.</text>
</comment>
<accession>A0ABD5ED13</accession>
<dbReference type="Pfam" id="PF03816">
    <property type="entry name" value="LytR_cpsA_psr"/>
    <property type="match status" value="1"/>
</dbReference>
<organism evidence="6 7">
    <name type="scientific">Streptomyces evansiae</name>
    <dbReference type="NCBI Taxonomy" id="3075535"/>
    <lineage>
        <taxon>Bacteria</taxon>
        <taxon>Bacillati</taxon>
        <taxon>Actinomycetota</taxon>
        <taxon>Actinomycetes</taxon>
        <taxon>Kitasatosporales</taxon>
        <taxon>Streptomycetaceae</taxon>
        <taxon>Streptomyces</taxon>
    </lineage>
</organism>
<proteinExistence type="inferred from homology"/>
<feature type="domain" description="LytR/CpsA/Psr regulator C-terminal" evidence="5">
    <location>
        <begin position="472"/>
        <end position="565"/>
    </location>
</feature>
<dbReference type="InterPro" id="IPR004474">
    <property type="entry name" value="LytR_CpsA_psr"/>
</dbReference>
<feature type="region of interest" description="Disordered" evidence="2">
    <location>
        <begin position="567"/>
        <end position="594"/>
    </location>
</feature>
<dbReference type="Pfam" id="PF13399">
    <property type="entry name" value="LytR_C"/>
    <property type="match status" value="1"/>
</dbReference>
<reference evidence="7" key="1">
    <citation type="submission" date="2023-07" db="EMBL/GenBank/DDBJ databases">
        <title>30 novel species of actinomycetes from the DSMZ collection.</title>
        <authorList>
            <person name="Nouioui I."/>
        </authorList>
    </citation>
    <scope>NUCLEOTIDE SEQUENCE [LARGE SCALE GENOMIC DNA]</scope>
    <source>
        <strain evidence="7">DSM 41982</strain>
    </source>
</reference>
<dbReference type="EMBL" id="JAVRER010000047">
    <property type="protein sequence ID" value="MDT0418543.1"/>
    <property type="molecule type" value="Genomic_DNA"/>
</dbReference>
<sequence length="606" mass="63489">MTGDTASGKLPGLGRGESVRAGEPAPGPAPGDASDGPDGGIPEAGPDGIPGPAADTEDGSVIPAAANGPANQPAPAAANDSAPGAVNQPAPAAESAPAPDSANVPAPPRKRRRTRRVLAWSALSLAVLITGTATAGYLYYRHLNGNIVKAELTPVAPEKRPPAPTPNTAGQTPMNILVIGSDSRNTKENLKLGGARDTVGGKPLADVQMLVHVSADRSNMSVVSMPRDTLLKLPECKDPDTGEVYPATTTRRMTNETLGRGGPGCTVATWEATTGIHIDHFMMVDFSGVVSMADAVGGVPVCVDRNIYSHTSTGKGSGLKLEKGTHPVKGKQALQWLRTRYGFGDGTDIGRAQAQHMYMSAMVRQLRENATLTNPGKLRALAEAATKALTVDEGLGSVKKIYDLSNDLRAVPPERITLTTMPFVYEGPRVAPKAGDAEQLWRLVREDIALDGKDKKKPKVKDISDQAAAPGEVKVSVRNATATGQLALVPERAGTIAQQLVGKDFARTTADQSHTGSEDKTEVRYPGGDAEADAQSVAKALKIPLRRVKESADVTGVTVVIGSDWREGTRFPKKDDDDDDALPKSAQALNGADDTACMKVDPAYSW</sequence>
<dbReference type="InterPro" id="IPR050922">
    <property type="entry name" value="LytR/CpsA/Psr_CW_biosynth"/>
</dbReference>
<keyword evidence="3" id="KW-0812">Transmembrane</keyword>
<comment type="similarity">
    <text evidence="1">Belongs to the LytR/CpsA/Psr (LCP) family.</text>
</comment>
<evidence type="ECO:0000313" key="7">
    <source>
        <dbReference type="Proteomes" id="UP001183607"/>
    </source>
</evidence>
<keyword evidence="3" id="KW-0472">Membrane</keyword>
<name>A0ABD5ED13_9ACTN</name>
<evidence type="ECO:0000256" key="3">
    <source>
        <dbReference type="SAM" id="Phobius"/>
    </source>
</evidence>
<evidence type="ECO:0000256" key="1">
    <source>
        <dbReference type="ARBA" id="ARBA00006068"/>
    </source>
</evidence>
<evidence type="ECO:0000256" key="2">
    <source>
        <dbReference type="SAM" id="MobiDB-lite"/>
    </source>
</evidence>
<evidence type="ECO:0000259" key="4">
    <source>
        <dbReference type="Pfam" id="PF03816"/>
    </source>
</evidence>
<dbReference type="PANTHER" id="PTHR33392:SF6">
    <property type="entry name" value="POLYISOPRENYL-TEICHOIC ACID--PEPTIDOGLYCAN TEICHOIC ACID TRANSFERASE TAGU"/>
    <property type="match status" value="1"/>
</dbReference>
<feature type="transmembrane region" description="Helical" evidence="3">
    <location>
        <begin position="117"/>
        <end position="140"/>
    </location>
</feature>
<feature type="region of interest" description="Disordered" evidence="2">
    <location>
        <begin position="1"/>
        <end position="114"/>
    </location>
</feature>
<feature type="domain" description="Cell envelope-related transcriptional attenuator" evidence="4">
    <location>
        <begin position="205"/>
        <end position="367"/>
    </location>
</feature>
<dbReference type="Gene3D" id="3.40.630.190">
    <property type="entry name" value="LCP protein"/>
    <property type="match status" value="1"/>
</dbReference>
<dbReference type="RefSeq" id="WP_311677501.1">
    <property type="nucleotide sequence ID" value="NZ_JAVRER010000047.1"/>
</dbReference>
<gene>
    <name evidence="6" type="ORF">RM574_23955</name>
</gene>
<keyword evidence="3" id="KW-1133">Transmembrane helix</keyword>
<dbReference type="Gene3D" id="3.30.70.2390">
    <property type="match status" value="1"/>
</dbReference>